<keyword evidence="4" id="KW-1185">Reference proteome</keyword>
<dbReference type="InterPro" id="IPR013154">
    <property type="entry name" value="ADH-like_N"/>
</dbReference>
<sequence>MKALLLNGKNEWKNMKIEETEKPTPQKGEVVVEIHAAGLNPVDYKTGTNGNPNWTFPHILGLDAAGTIHEVGEGVTEWKKGDRVVYHGDFNKKGAYAEYGVTTAHTISRIPDSITFEEAAALPTAGYTAYQALFRKLPMNAIETILIHGGAGGVGGFGIQLAKAAGKTVITTASERNHAYVLSLGANHVIDYTKEDVKVKVMELTNGRGVDAVLDTVGRDNATASLDLIAYNGHIAHIAGAPDYSHVKPFTKVISFHEIALNAIHHHNDVVSERDLAKMGDELQKMVAEKKVSPLLERVIPLEEVPQTLEELSNRHVKGKIVAKIK</sequence>
<organism evidence="3 4">
    <name type="scientific">Metabacillus indicus</name>
    <name type="common">Bacillus indicus</name>
    <dbReference type="NCBI Taxonomy" id="246786"/>
    <lineage>
        <taxon>Bacteria</taxon>
        <taxon>Bacillati</taxon>
        <taxon>Bacillota</taxon>
        <taxon>Bacilli</taxon>
        <taxon>Bacillales</taxon>
        <taxon>Bacillaceae</taxon>
        <taxon>Metabacillus</taxon>
    </lineage>
</organism>
<dbReference type="EMBL" id="JNVC02000024">
    <property type="protein sequence ID" value="KEZ47293.1"/>
    <property type="molecule type" value="Genomic_DNA"/>
</dbReference>
<dbReference type="Gene3D" id="3.40.50.720">
    <property type="entry name" value="NAD(P)-binding Rossmann-like Domain"/>
    <property type="match status" value="1"/>
</dbReference>
<name>A0A084GIY1_METID</name>
<dbReference type="PANTHER" id="PTHR44154">
    <property type="entry name" value="QUINONE OXIDOREDUCTASE"/>
    <property type="match status" value="1"/>
</dbReference>
<dbReference type="RefSeq" id="WP_029567260.1">
    <property type="nucleotide sequence ID" value="NZ_JNVC02000024.1"/>
</dbReference>
<comment type="caution">
    <text evidence="3">The sequence shown here is derived from an EMBL/GenBank/DDBJ whole genome shotgun (WGS) entry which is preliminary data.</text>
</comment>
<dbReference type="CDD" id="cd08271">
    <property type="entry name" value="MDR5"/>
    <property type="match status" value="1"/>
</dbReference>
<feature type="domain" description="Enoyl reductase (ER)" evidence="2">
    <location>
        <begin position="10"/>
        <end position="323"/>
    </location>
</feature>
<keyword evidence="1" id="KW-0521">NADP</keyword>
<dbReference type="SUPFAM" id="SSF50129">
    <property type="entry name" value="GroES-like"/>
    <property type="match status" value="1"/>
</dbReference>
<evidence type="ECO:0000256" key="1">
    <source>
        <dbReference type="ARBA" id="ARBA00022857"/>
    </source>
</evidence>
<dbReference type="SUPFAM" id="SSF51735">
    <property type="entry name" value="NAD(P)-binding Rossmann-fold domains"/>
    <property type="match status" value="1"/>
</dbReference>
<dbReference type="InterPro" id="IPR020843">
    <property type="entry name" value="ER"/>
</dbReference>
<dbReference type="InterPro" id="IPR051603">
    <property type="entry name" value="Zinc-ADH_QOR/CCCR"/>
</dbReference>
<dbReference type="Proteomes" id="UP000028549">
    <property type="component" value="Unassembled WGS sequence"/>
</dbReference>
<dbReference type="SMART" id="SM00829">
    <property type="entry name" value="PKS_ER"/>
    <property type="match status" value="1"/>
</dbReference>
<dbReference type="InterPro" id="IPR011032">
    <property type="entry name" value="GroES-like_sf"/>
</dbReference>
<reference evidence="3 4" key="1">
    <citation type="journal article" date="2005" name="Int. J. Syst. Evol. Microbiol.">
        <title>Bacillus cibi sp. nov., isolated from jeotgal, a traditional Korean fermented seafood.</title>
        <authorList>
            <person name="Yoon J.H."/>
            <person name="Lee C.H."/>
            <person name="Oh T.K."/>
        </authorList>
    </citation>
    <scope>NUCLEOTIDE SEQUENCE [LARGE SCALE GENOMIC DNA]</scope>
    <source>
        <strain evidence="3 4">DSM 16189</strain>
    </source>
</reference>
<dbReference type="Pfam" id="PF08240">
    <property type="entry name" value="ADH_N"/>
    <property type="match status" value="1"/>
</dbReference>
<dbReference type="PANTHER" id="PTHR44154:SF1">
    <property type="entry name" value="QUINONE OXIDOREDUCTASE"/>
    <property type="match status" value="1"/>
</dbReference>
<protein>
    <submittedName>
        <fullName evidence="3">Zinc-binding alcohol dehydrogenase</fullName>
    </submittedName>
</protein>
<dbReference type="Pfam" id="PF13602">
    <property type="entry name" value="ADH_zinc_N_2"/>
    <property type="match status" value="1"/>
</dbReference>
<dbReference type="STRING" id="246786.GS18_0220880"/>
<dbReference type="OrthoDB" id="9792162at2"/>
<gene>
    <name evidence="3" type="ORF">GS18_0220880</name>
</gene>
<dbReference type="Gene3D" id="3.90.180.10">
    <property type="entry name" value="Medium-chain alcohol dehydrogenases, catalytic domain"/>
    <property type="match status" value="1"/>
</dbReference>
<dbReference type="GO" id="GO:0016491">
    <property type="term" value="F:oxidoreductase activity"/>
    <property type="evidence" value="ECO:0007669"/>
    <property type="project" value="InterPro"/>
</dbReference>
<evidence type="ECO:0000313" key="4">
    <source>
        <dbReference type="Proteomes" id="UP000028549"/>
    </source>
</evidence>
<evidence type="ECO:0000313" key="3">
    <source>
        <dbReference type="EMBL" id="KEZ47293.1"/>
    </source>
</evidence>
<accession>A0A084GIY1</accession>
<evidence type="ECO:0000259" key="2">
    <source>
        <dbReference type="SMART" id="SM00829"/>
    </source>
</evidence>
<dbReference type="AlphaFoldDB" id="A0A084GIY1"/>
<dbReference type="InterPro" id="IPR036291">
    <property type="entry name" value="NAD(P)-bd_dom_sf"/>
</dbReference>
<proteinExistence type="predicted"/>